<accession>A0ACC0VBH4</accession>
<gene>
    <name evidence="1" type="ORF">N3K66_000083</name>
</gene>
<sequence length="246" mass="26505">MASDPIFVLPGDDIDASLIPSHPKKPLKLGPGLRHAPPNDILPTLAGQLVSDHQKNIIRVETASGRYVPRLGELVIGTVRNSAAEVYYVNLTEYTAPATLPQLSFEGATKKTRPQLASGALVYARVSLANKHMDAEIECVSSSTGKSDGLGPLTGGMLYDISLGMARRLMLPSKAKGEQAVVVLDELGSAGLQFETATGRNGKFWVDSDNTKTIIAVGRAIMETDEQRLGIEQQKKLVKRIIREMS</sequence>
<protein>
    <submittedName>
        <fullName evidence="1">Uncharacterized protein</fullName>
    </submittedName>
</protein>
<keyword evidence="2" id="KW-1185">Reference proteome</keyword>
<evidence type="ECO:0000313" key="2">
    <source>
        <dbReference type="Proteomes" id="UP001163324"/>
    </source>
</evidence>
<evidence type="ECO:0000313" key="1">
    <source>
        <dbReference type="EMBL" id="KAI9903554.1"/>
    </source>
</evidence>
<dbReference type="Proteomes" id="UP001163324">
    <property type="component" value="Chromosome 1"/>
</dbReference>
<organism evidence="1 2">
    <name type="scientific">Trichothecium roseum</name>
    <dbReference type="NCBI Taxonomy" id="47278"/>
    <lineage>
        <taxon>Eukaryota</taxon>
        <taxon>Fungi</taxon>
        <taxon>Dikarya</taxon>
        <taxon>Ascomycota</taxon>
        <taxon>Pezizomycotina</taxon>
        <taxon>Sordariomycetes</taxon>
        <taxon>Hypocreomycetidae</taxon>
        <taxon>Hypocreales</taxon>
        <taxon>Hypocreales incertae sedis</taxon>
        <taxon>Trichothecium</taxon>
    </lineage>
</organism>
<comment type="caution">
    <text evidence="1">The sequence shown here is derived from an EMBL/GenBank/DDBJ whole genome shotgun (WGS) entry which is preliminary data.</text>
</comment>
<reference evidence="1" key="1">
    <citation type="submission" date="2022-10" db="EMBL/GenBank/DDBJ databases">
        <title>Complete Genome of Trichothecium roseum strain YXFP-22015, a Plant Pathogen Isolated from Citrus.</title>
        <authorList>
            <person name="Wang Y."/>
            <person name="Zhu L."/>
        </authorList>
    </citation>
    <scope>NUCLEOTIDE SEQUENCE</scope>
    <source>
        <strain evidence="1">YXFP-22015</strain>
    </source>
</reference>
<name>A0ACC0VBH4_9HYPO</name>
<dbReference type="EMBL" id="CM047940">
    <property type="protein sequence ID" value="KAI9903554.1"/>
    <property type="molecule type" value="Genomic_DNA"/>
</dbReference>
<proteinExistence type="predicted"/>